<comment type="caution">
    <text evidence="1">The sequence shown here is derived from an EMBL/GenBank/DDBJ whole genome shotgun (WGS) entry which is preliminary data.</text>
</comment>
<dbReference type="Proteomes" id="UP000215914">
    <property type="component" value="Unassembled WGS sequence"/>
</dbReference>
<proteinExistence type="predicted"/>
<reference evidence="1" key="1">
    <citation type="journal article" date="2017" name="Nature">
        <title>The sunflower genome provides insights into oil metabolism, flowering and Asterid evolution.</title>
        <authorList>
            <person name="Badouin H."/>
            <person name="Gouzy J."/>
            <person name="Grassa C.J."/>
            <person name="Murat F."/>
            <person name="Staton S.E."/>
            <person name="Cottret L."/>
            <person name="Lelandais-Briere C."/>
            <person name="Owens G.L."/>
            <person name="Carrere S."/>
            <person name="Mayjonade B."/>
            <person name="Legrand L."/>
            <person name="Gill N."/>
            <person name="Kane N.C."/>
            <person name="Bowers J.E."/>
            <person name="Hubner S."/>
            <person name="Bellec A."/>
            <person name="Berard A."/>
            <person name="Berges H."/>
            <person name="Blanchet N."/>
            <person name="Boniface M.C."/>
            <person name="Brunel D."/>
            <person name="Catrice O."/>
            <person name="Chaidir N."/>
            <person name="Claudel C."/>
            <person name="Donnadieu C."/>
            <person name="Faraut T."/>
            <person name="Fievet G."/>
            <person name="Helmstetter N."/>
            <person name="King M."/>
            <person name="Knapp S.J."/>
            <person name="Lai Z."/>
            <person name="Le Paslier M.C."/>
            <person name="Lippi Y."/>
            <person name="Lorenzon L."/>
            <person name="Mandel J.R."/>
            <person name="Marage G."/>
            <person name="Marchand G."/>
            <person name="Marquand E."/>
            <person name="Bret-Mestries E."/>
            <person name="Morien E."/>
            <person name="Nambeesan S."/>
            <person name="Nguyen T."/>
            <person name="Pegot-Espagnet P."/>
            <person name="Pouilly N."/>
            <person name="Raftis F."/>
            <person name="Sallet E."/>
            <person name="Schiex T."/>
            <person name="Thomas J."/>
            <person name="Vandecasteele C."/>
            <person name="Vares D."/>
            <person name="Vear F."/>
            <person name="Vautrin S."/>
            <person name="Crespi M."/>
            <person name="Mangin B."/>
            <person name="Burke J.M."/>
            <person name="Salse J."/>
            <person name="Munos S."/>
            <person name="Vincourt P."/>
            <person name="Rieseberg L.H."/>
            <person name="Langlade N.B."/>
        </authorList>
    </citation>
    <scope>NUCLEOTIDE SEQUENCE</scope>
    <source>
        <tissue evidence="1">Leaves</tissue>
    </source>
</reference>
<evidence type="ECO:0000313" key="1">
    <source>
        <dbReference type="EMBL" id="KAF5767146.1"/>
    </source>
</evidence>
<name>A0A9K3E5E6_HELAN</name>
<protein>
    <submittedName>
        <fullName evidence="1">Uncharacterized protein</fullName>
    </submittedName>
</protein>
<gene>
    <name evidence="1" type="ORF">HanXRQr2_Chr14g0620941</name>
</gene>
<evidence type="ECO:0000313" key="2">
    <source>
        <dbReference type="Proteomes" id="UP000215914"/>
    </source>
</evidence>
<keyword evidence="2" id="KW-1185">Reference proteome</keyword>
<dbReference type="EMBL" id="MNCJ02000329">
    <property type="protein sequence ID" value="KAF5767146.1"/>
    <property type="molecule type" value="Genomic_DNA"/>
</dbReference>
<sequence length="53" mass="6096">MSVNLPLAYDLVYPSSDRYLDDILRMHEYCVKVQVDHVLPAFMGIPIPNETCI</sequence>
<accession>A0A9K3E5E6</accession>
<reference evidence="1" key="2">
    <citation type="submission" date="2020-06" db="EMBL/GenBank/DDBJ databases">
        <title>Helianthus annuus Genome sequencing and assembly Release 2.</title>
        <authorList>
            <person name="Gouzy J."/>
            <person name="Langlade N."/>
            <person name="Munos S."/>
        </authorList>
    </citation>
    <scope>NUCLEOTIDE SEQUENCE</scope>
    <source>
        <tissue evidence="1">Leaves</tissue>
    </source>
</reference>
<organism evidence="1 2">
    <name type="scientific">Helianthus annuus</name>
    <name type="common">Common sunflower</name>
    <dbReference type="NCBI Taxonomy" id="4232"/>
    <lineage>
        <taxon>Eukaryota</taxon>
        <taxon>Viridiplantae</taxon>
        <taxon>Streptophyta</taxon>
        <taxon>Embryophyta</taxon>
        <taxon>Tracheophyta</taxon>
        <taxon>Spermatophyta</taxon>
        <taxon>Magnoliopsida</taxon>
        <taxon>eudicotyledons</taxon>
        <taxon>Gunneridae</taxon>
        <taxon>Pentapetalae</taxon>
        <taxon>asterids</taxon>
        <taxon>campanulids</taxon>
        <taxon>Asterales</taxon>
        <taxon>Asteraceae</taxon>
        <taxon>Asteroideae</taxon>
        <taxon>Heliantheae alliance</taxon>
        <taxon>Heliantheae</taxon>
        <taxon>Helianthus</taxon>
    </lineage>
</organism>
<dbReference type="AlphaFoldDB" id="A0A9K3E5E6"/>
<dbReference type="Gramene" id="mRNA:HanXRQr2_Chr14g0620941">
    <property type="protein sequence ID" value="CDS:HanXRQr2_Chr14g0620941.1"/>
    <property type="gene ID" value="HanXRQr2_Chr14g0620941"/>
</dbReference>